<dbReference type="InterPro" id="IPR036020">
    <property type="entry name" value="WW_dom_sf"/>
</dbReference>
<sequence length="912" mass="99196">MGPEPLQPLVQRSTSVLIIELRRSRSFAAVVSLSTRSDTQLLRFHLPSGRVQFENKRGYDVFDSEADVLDYLSHGETIEVHRGDALIGYAPIGSAAQFLLVKKAKPVATLPGGHVVHMVTESQWLRFSLQDQIQTATSMTHEEAENMAQLSRYSLNNSHFYCETADLTRPFPSSHPVGQPCWEFVWNRWLASSVRSVGLKEHCPQLLQGLVEERDMHDVAGQPFAYTVISRRSRLHPGMRYIARGLNALASPGNELECEQLVWRRSQPHGEPLRWCSHVWRRGTVPIWWGVQLQSGGVGEATISVSSRHPFWGTRRYFRRLQRRYTPLHPGSDGAHPSRSAAKAAESAWASDSDSEDGSSAAPPQPDASLLTPVTCINLLRCSMQRKDELLLSECFSEGVRQARKAGPASASQALRVVNFDWHETTKRLKEKGCVEALWALLKPLLPSPEADEAEFAAEDQSAAAPSTSTSGRLVTEWAGPWKMHWQSQQQGVLRFNCADSLDRTNAASYFAAIQVLVEQCRAIGLCVEATPKAAPEPVEPPPRPARPTQPAGPSWGLNIASIHQRLKDEMRERTARATSPTAGLQPSAPPATSAGQAAEADLPPGWEAKIDASGKTFYVDHNTRKTTWSRPPPSDASPAGSISGGSPQGGSPSGSKAAAELPPPDQNGLAHMRIAEYLQPGPEAAGQWGLLGSGVNEVRARMLPELVAGMAEIFLINGDLNSSLYTSSKAMHSAILGLLQRDESSSTAFMGKLSNLSVLVQRRYHNVLSDAARQSVIEMFLGLQMGVHFPSVQLLYTDTSLPLSDESEAEDAPDEPAPSDLLKLCSSSFLTGLTCFGSAAQVASHEALAQSKAAPSSKATDLDISSAAEKGQHSVPKTEAQDAIKARRSQIIRASVLSHEQQPTWHSEAGT</sequence>
<dbReference type="PANTHER" id="PTHR46817">
    <property type="entry name" value="PHOSPHOINOSITIDE PHOSPHATASE SAC9-RELATED"/>
    <property type="match status" value="1"/>
</dbReference>
<dbReference type="GO" id="GO:0016791">
    <property type="term" value="F:phosphatase activity"/>
    <property type="evidence" value="ECO:0007669"/>
    <property type="project" value="InterPro"/>
</dbReference>
<feature type="region of interest" description="Disordered" evidence="1">
    <location>
        <begin position="452"/>
        <end position="471"/>
    </location>
</feature>
<proteinExistence type="predicted"/>
<organism evidence="4 5">
    <name type="scientific">Apatococcus fuscideae</name>
    <dbReference type="NCBI Taxonomy" id="2026836"/>
    <lineage>
        <taxon>Eukaryota</taxon>
        <taxon>Viridiplantae</taxon>
        <taxon>Chlorophyta</taxon>
        <taxon>core chlorophytes</taxon>
        <taxon>Trebouxiophyceae</taxon>
        <taxon>Chlorellales</taxon>
        <taxon>Chlorellaceae</taxon>
        <taxon>Apatococcus</taxon>
    </lineage>
</organism>
<keyword evidence="5" id="KW-1185">Reference proteome</keyword>
<dbReference type="Proteomes" id="UP001485043">
    <property type="component" value="Unassembled WGS sequence"/>
</dbReference>
<feature type="region of interest" description="Disordered" evidence="1">
    <location>
        <begin position="533"/>
        <end position="599"/>
    </location>
</feature>
<feature type="domain" description="WW" evidence="2">
    <location>
        <begin position="601"/>
        <end position="634"/>
    </location>
</feature>
<dbReference type="AlphaFoldDB" id="A0AAW1T7F5"/>
<dbReference type="PANTHER" id="PTHR46817:SF1">
    <property type="entry name" value="SAC DOMAIN-CONTAINING PROTEIN"/>
    <property type="match status" value="1"/>
</dbReference>
<dbReference type="CDD" id="cd00201">
    <property type="entry name" value="WW"/>
    <property type="match status" value="1"/>
</dbReference>
<evidence type="ECO:0000259" key="3">
    <source>
        <dbReference type="PROSITE" id="PS50275"/>
    </source>
</evidence>
<feature type="region of interest" description="Disordered" evidence="1">
    <location>
        <begin position="851"/>
        <end position="885"/>
    </location>
</feature>
<evidence type="ECO:0000313" key="4">
    <source>
        <dbReference type="EMBL" id="KAK9864967.1"/>
    </source>
</evidence>
<dbReference type="SUPFAM" id="SSF51045">
    <property type="entry name" value="WW domain"/>
    <property type="match status" value="1"/>
</dbReference>
<feature type="compositionally biased region" description="Low complexity" evidence="1">
    <location>
        <begin position="338"/>
        <end position="362"/>
    </location>
</feature>
<dbReference type="Pfam" id="PF02383">
    <property type="entry name" value="Syja_N"/>
    <property type="match status" value="1"/>
</dbReference>
<name>A0AAW1T7F5_9CHLO</name>
<feature type="compositionally biased region" description="Basic and acidic residues" evidence="1">
    <location>
        <begin position="566"/>
        <end position="576"/>
    </location>
</feature>
<evidence type="ECO:0000313" key="5">
    <source>
        <dbReference type="Proteomes" id="UP001485043"/>
    </source>
</evidence>
<protein>
    <recommendedName>
        <fullName evidence="6">Phosphoinositide phosphatase SAC9</fullName>
    </recommendedName>
</protein>
<gene>
    <name evidence="4" type="ORF">WJX84_007279</name>
</gene>
<reference evidence="4 5" key="1">
    <citation type="journal article" date="2024" name="Nat. Commun.">
        <title>Phylogenomics reveals the evolutionary origins of lichenization in chlorophyte algae.</title>
        <authorList>
            <person name="Puginier C."/>
            <person name="Libourel C."/>
            <person name="Otte J."/>
            <person name="Skaloud P."/>
            <person name="Haon M."/>
            <person name="Grisel S."/>
            <person name="Petersen M."/>
            <person name="Berrin J.G."/>
            <person name="Delaux P.M."/>
            <person name="Dal Grande F."/>
            <person name="Keller J."/>
        </authorList>
    </citation>
    <scope>NUCLEOTIDE SEQUENCE [LARGE SCALE GENOMIC DNA]</scope>
    <source>
        <strain evidence="4 5">SAG 2523</strain>
    </source>
</reference>
<evidence type="ECO:0008006" key="6">
    <source>
        <dbReference type="Google" id="ProtNLM"/>
    </source>
</evidence>
<accession>A0AAW1T7F5</accession>
<dbReference type="PROSITE" id="PS01159">
    <property type="entry name" value="WW_DOMAIN_1"/>
    <property type="match status" value="1"/>
</dbReference>
<dbReference type="PROSITE" id="PS50275">
    <property type="entry name" value="SAC"/>
    <property type="match status" value="1"/>
</dbReference>
<feature type="compositionally biased region" description="Gly residues" evidence="1">
    <location>
        <begin position="643"/>
        <end position="653"/>
    </location>
</feature>
<dbReference type="Pfam" id="PF00397">
    <property type="entry name" value="WW"/>
    <property type="match status" value="1"/>
</dbReference>
<feature type="region of interest" description="Disordered" evidence="1">
    <location>
        <begin position="328"/>
        <end position="367"/>
    </location>
</feature>
<dbReference type="EMBL" id="JALJOV010000298">
    <property type="protein sequence ID" value="KAK9864967.1"/>
    <property type="molecule type" value="Genomic_DNA"/>
</dbReference>
<feature type="domain" description="SAC" evidence="3">
    <location>
        <begin position="150"/>
        <end position="526"/>
    </location>
</feature>
<feature type="compositionally biased region" description="Pro residues" evidence="1">
    <location>
        <begin position="538"/>
        <end position="548"/>
    </location>
</feature>
<dbReference type="Gene3D" id="2.20.70.10">
    <property type="match status" value="1"/>
</dbReference>
<comment type="caution">
    <text evidence="4">The sequence shown here is derived from an EMBL/GenBank/DDBJ whole genome shotgun (WGS) entry which is preliminary data.</text>
</comment>
<evidence type="ECO:0000256" key="1">
    <source>
        <dbReference type="SAM" id="MobiDB-lite"/>
    </source>
</evidence>
<dbReference type="PROSITE" id="PS50020">
    <property type="entry name" value="WW_DOMAIN_2"/>
    <property type="match status" value="1"/>
</dbReference>
<dbReference type="SMART" id="SM00456">
    <property type="entry name" value="WW"/>
    <property type="match status" value="1"/>
</dbReference>
<evidence type="ECO:0000259" key="2">
    <source>
        <dbReference type="PROSITE" id="PS50020"/>
    </source>
</evidence>
<dbReference type="InterPro" id="IPR002013">
    <property type="entry name" value="SAC_dom"/>
</dbReference>
<feature type="region of interest" description="Disordered" evidence="1">
    <location>
        <begin position="624"/>
        <end position="668"/>
    </location>
</feature>
<dbReference type="InterPro" id="IPR001202">
    <property type="entry name" value="WW_dom"/>
</dbReference>